<dbReference type="AlphaFoldDB" id="A0A9P6EF40"/>
<dbReference type="PANTHER" id="PTHR34883:SF15">
    <property type="entry name" value="EXTRACELLULAR SERINE-RICH PROTEIN"/>
    <property type="match status" value="1"/>
</dbReference>
<dbReference type="InterPro" id="IPR008972">
    <property type="entry name" value="Cupredoxin"/>
</dbReference>
<dbReference type="OrthoDB" id="1921208at2759"/>
<sequence length="213" mass="21701">MVQLSLSQSIVLLSTLLVAFQSACAFEFSVMVGEDETTGKKGLGFTPSTLMTQAGDVITFKFASGVHSVVQSTYDAPCVALSGGYDAGVHTVDNSKDLNATDLPTEKLTINTDGPMWLFDRAGGVCFKGAVLAINPTANQTALGFKANAAQAGASTPTGSTPTSSAGPGSTATSPAIDSPQNNGALDVNPKMLKTSVITVGGLLFSGLWLGFA</sequence>
<proteinExistence type="predicted"/>
<evidence type="ECO:0000256" key="1">
    <source>
        <dbReference type="SAM" id="MobiDB-lite"/>
    </source>
</evidence>
<gene>
    <name evidence="3" type="ORF">CPB83DRAFT_894913</name>
</gene>
<dbReference type="Proteomes" id="UP000807306">
    <property type="component" value="Unassembled WGS sequence"/>
</dbReference>
<dbReference type="Gene3D" id="2.60.40.420">
    <property type="entry name" value="Cupredoxins - blue copper proteins"/>
    <property type="match status" value="1"/>
</dbReference>
<feature type="signal peptide" evidence="2">
    <location>
        <begin position="1"/>
        <end position="25"/>
    </location>
</feature>
<dbReference type="EMBL" id="MU157858">
    <property type="protein sequence ID" value="KAF9527728.1"/>
    <property type="molecule type" value="Genomic_DNA"/>
</dbReference>
<comment type="caution">
    <text evidence="3">The sequence shown here is derived from an EMBL/GenBank/DDBJ whole genome shotgun (WGS) entry which is preliminary data.</text>
</comment>
<dbReference type="SUPFAM" id="SSF49503">
    <property type="entry name" value="Cupredoxins"/>
    <property type="match status" value="1"/>
</dbReference>
<accession>A0A9P6EF40</accession>
<organism evidence="3 4">
    <name type="scientific">Crepidotus variabilis</name>
    <dbReference type="NCBI Taxonomy" id="179855"/>
    <lineage>
        <taxon>Eukaryota</taxon>
        <taxon>Fungi</taxon>
        <taxon>Dikarya</taxon>
        <taxon>Basidiomycota</taxon>
        <taxon>Agaricomycotina</taxon>
        <taxon>Agaricomycetes</taxon>
        <taxon>Agaricomycetidae</taxon>
        <taxon>Agaricales</taxon>
        <taxon>Agaricineae</taxon>
        <taxon>Crepidotaceae</taxon>
        <taxon>Crepidotus</taxon>
    </lineage>
</organism>
<evidence type="ECO:0000256" key="2">
    <source>
        <dbReference type="SAM" id="SignalP"/>
    </source>
</evidence>
<keyword evidence="4" id="KW-1185">Reference proteome</keyword>
<feature type="compositionally biased region" description="Low complexity" evidence="1">
    <location>
        <begin position="152"/>
        <end position="176"/>
    </location>
</feature>
<evidence type="ECO:0008006" key="5">
    <source>
        <dbReference type="Google" id="ProtNLM"/>
    </source>
</evidence>
<dbReference type="PANTHER" id="PTHR34883">
    <property type="entry name" value="SERINE-RICH PROTEIN, PUTATIVE-RELATED-RELATED"/>
    <property type="match status" value="1"/>
</dbReference>
<evidence type="ECO:0000313" key="4">
    <source>
        <dbReference type="Proteomes" id="UP000807306"/>
    </source>
</evidence>
<reference evidence="3" key="1">
    <citation type="submission" date="2020-11" db="EMBL/GenBank/DDBJ databases">
        <authorList>
            <consortium name="DOE Joint Genome Institute"/>
            <person name="Ahrendt S."/>
            <person name="Riley R."/>
            <person name="Andreopoulos W."/>
            <person name="Labutti K."/>
            <person name="Pangilinan J."/>
            <person name="Ruiz-Duenas F.J."/>
            <person name="Barrasa J.M."/>
            <person name="Sanchez-Garcia M."/>
            <person name="Camarero S."/>
            <person name="Miyauchi S."/>
            <person name="Serrano A."/>
            <person name="Linde D."/>
            <person name="Babiker R."/>
            <person name="Drula E."/>
            <person name="Ayuso-Fernandez I."/>
            <person name="Pacheco R."/>
            <person name="Padilla G."/>
            <person name="Ferreira P."/>
            <person name="Barriuso J."/>
            <person name="Kellner H."/>
            <person name="Castanera R."/>
            <person name="Alfaro M."/>
            <person name="Ramirez L."/>
            <person name="Pisabarro A.G."/>
            <person name="Kuo A."/>
            <person name="Tritt A."/>
            <person name="Lipzen A."/>
            <person name="He G."/>
            <person name="Yan M."/>
            <person name="Ng V."/>
            <person name="Cullen D."/>
            <person name="Martin F."/>
            <person name="Rosso M.-N."/>
            <person name="Henrissat B."/>
            <person name="Hibbett D."/>
            <person name="Martinez A.T."/>
            <person name="Grigoriev I.V."/>
        </authorList>
    </citation>
    <scope>NUCLEOTIDE SEQUENCE</scope>
    <source>
        <strain evidence="3">CBS 506.95</strain>
    </source>
</reference>
<feature type="chain" id="PRO_5040371367" description="Cupredoxin" evidence="2">
    <location>
        <begin position="26"/>
        <end position="213"/>
    </location>
</feature>
<evidence type="ECO:0000313" key="3">
    <source>
        <dbReference type="EMBL" id="KAF9527728.1"/>
    </source>
</evidence>
<protein>
    <recommendedName>
        <fullName evidence="5">Cupredoxin</fullName>
    </recommendedName>
</protein>
<dbReference type="InterPro" id="IPR052953">
    <property type="entry name" value="Ser-rich/MCO-related"/>
</dbReference>
<keyword evidence="2" id="KW-0732">Signal</keyword>
<feature type="region of interest" description="Disordered" evidence="1">
    <location>
        <begin position="152"/>
        <end position="184"/>
    </location>
</feature>
<name>A0A9P6EF40_9AGAR</name>